<keyword evidence="7" id="KW-1185">Reference proteome</keyword>
<dbReference type="Gene3D" id="3.30.1120.10">
    <property type="match status" value="1"/>
</dbReference>
<evidence type="ECO:0000259" key="5">
    <source>
        <dbReference type="Pfam" id="PF00884"/>
    </source>
</evidence>
<dbReference type="InterPro" id="IPR024607">
    <property type="entry name" value="Sulfatase_CS"/>
</dbReference>
<dbReference type="GO" id="GO:0004098">
    <property type="term" value="F:cerebroside-sulfatase activity"/>
    <property type="evidence" value="ECO:0007669"/>
    <property type="project" value="UniProtKB-EC"/>
</dbReference>
<feature type="modified residue" description="3-oxoalanine (Ser)" evidence="3">
    <location>
        <position position="82"/>
    </location>
</feature>
<feature type="domain" description="Sulfatase N-terminal" evidence="5">
    <location>
        <begin position="34"/>
        <end position="409"/>
    </location>
</feature>
<dbReference type="PROSITE" id="PS00523">
    <property type="entry name" value="SULFATASE_1"/>
    <property type="match status" value="1"/>
</dbReference>
<evidence type="ECO:0000256" key="1">
    <source>
        <dbReference type="ARBA" id="ARBA00008779"/>
    </source>
</evidence>
<dbReference type="Pfam" id="PF00884">
    <property type="entry name" value="Sulfatase"/>
    <property type="match status" value="1"/>
</dbReference>
<name>A0A1R3T5T9_9BACT</name>
<dbReference type="EC" id="3.1.6.8" evidence="6"/>
<sequence length="518" mass="57945">MRHFSTRSVLTFGTCLALPTQAQEIKQEAIQEKPNIVLIYADDIGYGDLSCYGAHRVTTPHVDNLANNGIRFLNAHSAAATSTPSRYGLFTGEYPWRRNGTGVARGDAGLIIKPHRYNVAKLMKKAGYTTGAVGKWHLGIGEETGTQNWNGRIAPGPYEIGFDYSYLMAATGDRVPCVYLENQEVANLDLNDPISVSYSQNFPGEPTGKDNPELLTKLRPSPNHGHDQSIINGISRIGYMKGGKAALWEDETIADSITSRAVRFIEQNKEKPFFLYFGTNDIHVPRYPNERFRGKTQMGHRGDAIVQFDWSVGEVIRALKEAGVYENTLIILSSDNGPVVDDGYADEAVERLMDHKPWGPYRGGKYSMFEAGTRVPFIVHWPEVVRPGISDALVSQIDLLGTLAALTGIELEEEKLSDSRNQLPAWLGLDNEGREYLIGAGTSLMIRTKDWKYIEPNKGRQYNMLTDTEMGNSPEDQLYHLRYDRGEYDNVAEKNRLKVRFFKQILEEEKSKGGGLNL</sequence>
<dbReference type="STRING" id="1642647.PSM36_0088"/>
<dbReference type="PANTHER" id="PTHR43751:SF6">
    <property type="entry name" value="N-ACETYLGALACTOSAMINE-6-O-SULFATASE"/>
    <property type="match status" value="1"/>
</dbReference>
<dbReference type="EMBL" id="LT605205">
    <property type="protein sequence ID" value="SCD18924.1"/>
    <property type="molecule type" value="Genomic_DNA"/>
</dbReference>
<dbReference type="SUPFAM" id="SSF53649">
    <property type="entry name" value="Alkaline phosphatase-like"/>
    <property type="match status" value="1"/>
</dbReference>
<dbReference type="InterPro" id="IPR000917">
    <property type="entry name" value="Sulfatase_N"/>
</dbReference>
<dbReference type="InterPro" id="IPR052701">
    <property type="entry name" value="GAG_Ulvan_Degrading_Sulfatases"/>
</dbReference>
<protein>
    <submittedName>
        <fullName evidence="6">Arylsulfatase</fullName>
        <ecNumber evidence="6">3.1.6.8</ecNumber>
    </submittedName>
</protein>
<dbReference type="Proteomes" id="UP000187464">
    <property type="component" value="Chromosome I"/>
</dbReference>
<dbReference type="AlphaFoldDB" id="A0A1R3T5T9"/>
<dbReference type="KEGG" id="psac:PSM36_0088"/>
<evidence type="ECO:0000256" key="2">
    <source>
        <dbReference type="ARBA" id="ARBA00022801"/>
    </source>
</evidence>
<dbReference type="PROSITE" id="PS00149">
    <property type="entry name" value="SULFATASE_2"/>
    <property type="match status" value="1"/>
</dbReference>
<dbReference type="RefSeq" id="WP_076928315.1">
    <property type="nucleotide sequence ID" value="NZ_LT605205.1"/>
</dbReference>
<evidence type="ECO:0000313" key="6">
    <source>
        <dbReference type="EMBL" id="SCD18924.1"/>
    </source>
</evidence>
<dbReference type="Gene3D" id="3.40.720.10">
    <property type="entry name" value="Alkaline Phosphatase, subunit A"/>
    <property type="match status" value="1"/>
</dbReference>
<comment type="PTM">
    <text evidence="3">The conversion to 3-oxoalanine (also known as C-formylglycine, FGly), of a serine or cysteine residue in prokaryotes and of a cysteine residue in eukaryotes, is critical for catalytic activity.</text>
</comment>
<evidence type="ECO:0000313" key="7">
    <source>
        <dbReference type="Proteomes" id="UP000187464"/>
    </source>
</evidence>
<dbReference type="CDD" id="cd16143">
    <property type="entry name" value="ARS_like"/>
    <property type="match status" value="1"/>
</dbReference>
<dbReference type="PANTHER" id="PTHR43751">
    <property type="entry name" value="SULFATASE"/>
    <property type="match status" value="1"/>
</dbReference>
<organism evidence="6 7">
    <name type="scientific">Proteiniphilum saccharofermentans</name>
    <dbReference type="NCBI Taxonomy" id="1642647"/>
    <lineage>
        <taxon>Bacteria</taxon>
        <taxon>Pseudomonadati</taxon>
        <taxon>Bacteroidota</taxon>
        <taxon>Bacteroidia</taxon>
        <taxon>Bacteroidales</taxon>
        <taxon>Dysgonomonadaceae</taxon>
        <taxon>Proteiniphilum</taxon>
    </lineage>
</organism>
<gene>
    <name evidence="6" type="ORF">PSM36_0088</name>
</gene>
<feature type="region of interest" description="Disordered" evidence="4">
    <location>
        <begin position="203"/>
        <end position="227"/>
    </location>
</feature>
<reference evidence="6 7" key="1">
    <citation type="submission" date="2016-08" db="EMBL/GenBank/DDBJ databases">
        <authorList>
            <person name="Seilhamer J.J."/>
        </authorList>
    </citation>
    <scope>NUCLEOTIDE SEQUENCE [LARGE SCALE GENOMIC DNA]</scope>
    <source>
        <strain evidence="6">M3/6</strain>
    </source>
</reference>
<proteinExistence type="inferred from homology"/>
<evidence type="ECO:0000256" key="4">
    <source>
        <dbReference type="SAM" id="MobiDB-lite"/>
    </source>
</evidence>
<keyword evidence="2 6" id="KW-0378">Hydrolase</keyword>
<evidence type="ECO:0000256" key="3">
    <source>
        <dbReference type="PIRSR" id="PIRSR600917-52"/>
    </source>
</evidence>
<accession>A0A1R3T5T9</accession>
<dbReference type="InterPro" id="IPR017850">
    <property type="entry name" value="Alkaline_phosphatase_core_sf"/>
</dbReference>
<comment type="similarity">
    <text evidence="1">Belongs to the sulfatase family.</text>
</comment>